<evidence type="ECO:0000313" key="3">
    <source>
        <dbReference type="EMBL" id="PNM64085.1"/>
    </source>
</evidence>
<dbReference type="STRING" id="674.VM_16170"/>
<feature type="compositionally biased region" description="Basic and acidic residues" evidence="2">
    <location>
        <begin position="139"/>
        <end position="148"/>
    </location>
</feature>
<organism evidence="3 4">
    <name type="scientific">Vibrio mimicus</name>
    <dbReference type="NCBI Taxonomy" id="674"/>
    <lineage>
        <taxon>Bacteria</taxon>
        <taxon>Pseudomonadati</taxon>
        <taxon>Pseudomonadota</taxon>
        <taxon>Gammaproteobacteria</taxon>
        <taxon>Vibrionales</taxon>
        <taxon>Vibrionaceae</taxon>
        <taxon>Vibrio</taxon>
    </lineage>
</organism>
<dbReference type="OrthoDB" id="9802835at2"/>
<dbReference type="RefSeq" id="WP_000129039.1">
    <property type="nucleotide sequence ID" value="NZ_CAWMSS010000002.1"/>
</dbReference>
<proteinExistence type="predicted"/>
<comment type="caution">
    <text evidence="3">The sequence shown here is derived from an EMBL/GenBank/DDBJ whole genome shotgun (WGS) entry which is preliminary data.</text>
</comment>
<accession>A0A2J9VJX9</accession>
<dbReference type="EMBL" id="LOSJ02000001">
    <property type="protein sequence ID" value="PNM64085.1"/>
    <property type="molecule type" value="Genomic_DNA"/>
</dbReference>
<dbReference type="InterPro" id="IPR036986">
    <property type="entry name" value="S4_RNA-bd_sf"/>
</dbReference>
<evidence type="ECO:0000313" key="4">
    <source>
        <dbReference type="Proteomes" id="UP000053748"/>
    </source>
</evidence>
<evidence type="ECO:0000256" key="1">
    <source>
        <dbReference type="PROSITE-ProRule" id="PRU00182"/>
    </source>
</evidence>
<dbReference type="GO" id="GO:0003723">
    <property type="term" value="F:RNA binding"/>
    <property type="evidence" value="ECO:0007669"/>
    <property type="project" value="UniProtKB-KW"/>
</dbReference>
<name>A0A2J9VJX9_VIBMI</name>
<dbReference type="CDD" id="cd00165">
    <property type="entry name" value="S4"/>
    <property type="match status" value="1"/>
</dbReference>
<feature type="compositionally biased region" description="Basic and acidic residues" evidence="2">
    <location>
        <begin position="104"/>
        <end position="113"/>
    </location>
</feature>
<feature type="region of interest" description="Disordered" evidence="2">
    <location>
        <begin position="92"/>
        <end position="162"/>
    </location>
</feature>
<dbReference type="AlphaFoldDB" id="A0A2J9VJX9"/>
<dbReference type="Gene3D" id="3.10.290.10">
    <property type="entry name" value="RNA-binding S4 domain"/>
    <property type="match status" value="1"/>
</dbReference>
<dbReference type="Pfam" id="PF13275">
    <property type="entry name" value="S4_2"/>
    <property type="match status" value="1"/>
</dbReference>
<reference evidence="3" key="1">
    <citation type="submission" date="2017-12" db="EMBL/GenBank/DDBJ databases">
        <title>FDA dAtabase for Regulatory Grade micrObial Sequences (FDA-ARGOS): Supporting development and validation of Infectious Disease Dx tests.</title>
        <authorList>
            <person name="Hoffmann M."/>
            <person name="Allard M."/>
            <person name="Evans P."/>
            <person name="Brown E."/>
            <person name="Tallon L.J."/>
            <person name="Sadzewicz L."/>
            <person name="Sengamalay N."/>
            <person name="Ott S."/>
            <person name="Godinez A."/>
            <person name="Nagaraj S."/>
            <person name="Vavikolanu K."/>
            <person name="Aluvathingal J."/>
            <person name="Nadendla S."/>
            <person name="Hobson J."/>
            <person name="Sichtig H."/>
        </authorList>
    </citation>
    <scope>NUCLEOTIDE SEQUENCE [LARGE SCALE GENOMIC DNA]</scope>
    <source>
        <strain evidence="3">FDAARGOS_113</strain>
    </source>
</reference>
<sequence>MTDEQFNPHDEEIEIEAIGVEVSSQPIELYKVLKIASAVSGGGEAKHVISEGYVFVNGEVETRKRCKVFDGDLIEFNQEFYVVICDAPVTEPDLEPVAATPEKAGSKAQEKPSKTKKSSSKKQDKSKQSSSAAKKKPKNEHEEEKNDQKSTSGRSRSAIRFF</sequence>
<keyword evidence="4" id="KW-1185">Reference proteome</keyword>
<evidence type="ECO:0000256" key="2">
    <source>
        <dbReference type="SAM" id="MobiDB-lite"/>
    </source>
</evidence>
<dbReference type="Proteomes" id="UP000053748">
    <property type="component" value="Unassembled WGS sequence"/>
</dbReference>
<protein>
    <submittedName>
        <fullName evidence="3">Urease</fullName>
    </submittedName>
</protein>
<keyword evidence="1" id="KW-0694">RNA-binding</keyword>
<dbReference type="SUPFAM" id="SSF55174">
    <property type="entry name" value="Alpha-L RNA-binding motif"/>
    <property type="match status" value="1"/>
</dbReference>
<gene>
    <name evidence="3" type="ORF">AL544_004005</name>
</gene>
<dbReference type="PROSITE" id="PS50889">
    <property type="entry name" value="S4"/>
    <property type="match status" value="1"/>
</dbReference>